<sequence length="57" mass="7171">MKHLIDAIIKKWFCCHEWEYLFERRVEVVDDWGDSSWYTVRHYFCKKCGKYKKIKSH</sequence>
<protein>
    <submittedName>
        <fullName evidence="1">Uncharacterized protein</fullName>
    </submittedName>
</protein>
<dbReference type="PATRIC" id="fig|46506.5.peg.3375"/>
<name>A0A120A0E1_BACSE</name>
<reference evidence="1 2" key="1">
    <citation type="journal article" date="2016" name="BMC Genomics">
        <title>Type VI secretion systems of human gut Bacteroidales segregate into three genetic architectures, two of which are contained on mobile genetic elements.</title>
        <authorList>
            <person name="Coyne M.J."/>
            <person name="Roelofs K.G."/>
            <person name="Comstock L.E."/>
        </authorList>
    </citation>
    <scope>NUCLEOTIDE SEQUENCE [LARGE SCALE GENOMIC DNA]</scope>
    <source>
        <strain evidence="1 2">CL09T03C01</strain>
    </source>
</reference>
<dbReference type="Proteomes" id="UP000056419">
    <property type="component" value="Unassembled WGS sequence"/>
</dbReference>
<dbReference type="AlphaFoldDB" id="A0A120A0E1"/>
<comment type="caution">
    <text evidence="1">The sequence shown here is derived from an EMBL/GenBank/DDBJ whole genome shotgun (WGS) entry which is preliminary data.</text>
</comment>
<dbReference type="EMBL" id="LRGC01000027">
    <property type="protein sequence ID" value="KWR51897.1"/>
    <property type="molecule type" value="Genomic_DNA"/>
</dbReference>
<keyword evidence="2" id="KW-1185">Reference proteome</keyword>
<evidence type="ECO:0000313" key="1">
    <source>
        <dbReference type="EMBL" id="KWR51897.1"/>
    </source>
</evidence>
<proteinExistence type="predicted"/>
<dbReference type="STRING" id="46506.AA415_03138"/>
<accession>A0A120A0E1</accession>
<organism evidence="1 2">
    <name type="scientific">Bacteroides stercoris</name>
    <dbReference type="NCBI Taxonomy" id="46506"/>
    <lineage>
        <taxon>Bacteria</taxon>
        <taxon>Pseudomonadati</taxon>
        <taxon>Bacteroidota</taxon>
        <taxon>Bacteroidia</taxon>
        <taxon>Bacteroidales</taxon>
        <taxon>Bacteroidaceae</taxon>
        <taxon>Bacteroides</taxon>
    </lineage>
</organism>
<gene>
    <name evidence="1" type="ORF">AA415_03138</name>
</gene>
<evidence type="ECO:0000313" key="2">
    <source>
        <dbReference type="Proteomes" id="UP000056419"/>
    </source>
</evidence>